<dbReference type="Proteomes" id="UP000198748">
    <property type="component" value="Unassembled WGS sequence"/>
</dbReference>
<dbReference type="OrthoDB" id="5183931at2"/>
<evidence type="ECO:0000313" key="2">
    <source>
        <dbReference type="Proteomes" id="UP000198748"/>
    </source>
</evidence>
<keyword evidence="2" id="KW-1185">Reference proteome</keyword>
<dbReference type="RefSeq" id="WP_143016945.1">
    <property type="nucleotide sequence ID" value="NZ_FNAN01000019.1"/>
</dbReference>
<sequence length="139" mass="15764">MANAASLKLLALERLRDAECLIANGHVAGAYYIGGYAIELALKAVICKKLDIEMFDKEVVPGYIAKAFMIHNLMDLVILAGLNNDFQKVCAEDDSFFDNWSMASKWSEQRRYDLPCDVETAEMFVNSLKTVLLWLQLHW</sequence>
<name>A0A1G7UPZ1_9BACT</name>
<proteinExistence type="predicted"/>
<dbReference type="STRING" id="659014.SAMN04487996_11970"/>
<accession>A0A1G7UPZ1</accession>
<dbReference type="AlphaFoldDB" id="A0A1G7UPZ1"/>
<protein>
    <recommendedName>
        <fullName evidence="3">HEPN domain-containing protein</fullName>
    </recommendedName>
</protein>
<gene>
    <name evidence="1" type="ORF">SAMN04487996_11970</name>
</gene>
<organism evidence="1 2">
    <name type="scientific">Dyadobacter soli</name>
    <dbReference type="NCBI Taxonomy" id="659014"/>
    <lineage>
        <taxon>Bacteria</taxon>
        <taxon>Pseudomonadati</taxon>
        <taxon>Bacteroidota</taxon>
        <taxon>Cytophagia</taxon>
        <taxon>Cytophagales</taxon>
        <taxon>Spirosomataceae</taxon>
        <taxon>Dyadobacter</taxon>
    </lineage>
</organism>
<evidence type="ECO:0008006" key="3">
    <source>
        <dbReference type="Google" id="ProtNLM"/>
    </source>
</evidence>
<evidence type="ECO:0000313" key="1">
    <source>
        <dbReference type="EMBL" id="SDG49584.1"/>
    </source>
</evidence>
<reference evidence="2" key="1">
    <citation type="submission" date="2016-10" db="EMBL/GenBank/DDBJ databases">
        <authorList>
            <person name="Varghese N."/>
            <person name="Submissions S."/>
        </authorList>
    </citation>
    <scope>NUCLEOTIDE SEQUENCE [LARGE SCALE GENOMIC DNA]</scope>
    <source>
        <strain evidence="2">DSM 25329</strain>
    </source>
</reference>
<dbReference type="EMBL" id="FNAN01000019">
    <property type="protein sequence ID" value="SDG49584.1"/>
    <property type="molecule type" value="Genomic_DNA"/>
</dbReference>